<dbReference type="EMBL" id="LS991951">
    <property type="protein sequence ID" value="SYV96901.1"/>
    <property type="molecule type" value="Genomic_DNA"/>
</dbReference>
<reference evidence="2" key="1">
    <citation type="submission" date="2018-06" db="EMBL/GenBank/DDBJ databases">
        <authorList>
            <consortium name="Pathogen Informatics"/>
        </authorList>
    </citation>
    <scope>NUCLEOTIDE SEQUENCE [LARGE SCALE GENOMIC DNA]</scope>
    <source>
        <strain evidence="2">NCTC10132</strain>
    </source>
</reference>
<organism evidence="1 2">
    <name type="scientific">Mycoplasmopsis edwardii</name>
    <dbReference type="NCBI Taxonomy" id="53558"/>
    <lineage>
        <taxon>Bacteria</taxon>
        <taxon>Bacillati</taxon>
        <taxon>Mycoplasmatota</taxon>
        <taxon>Mycoplasmoidales</taxon>
        <taxon>Metamycoplasmataceae</taxon>
        <taxon>Mycoplasmopsis</taxon>
    </lineage>
</organism>
<sequence length="34" mass="3741">MVANAIAYLVPNVADNFKIFYIFSFGIAFGGAIW</sequence>
<evidence type="ECO:0000313" key="2">
    <source>
        <dbReference type="Proteomes" id="UP000257559"/>
    </source>
</evidence>
<dbReference type="KEGG" id="medw:NCTC10132_00242"/>
<feature type="non-terminal residue" evidence="1">
    <location>
        <position position="34"/>
    </location>
</feature>
<gene>
    <name evidence="1" type="ORF">NCTC10132_00242</name>
</gene>
<dbReference type="AlphaFoldDB" id="A0A3B0Q992"/>
<keyword evidence="2" id="KW-1185">Reference proteome</keyword>
<accession>A0A3B0Q992</accession>
<protein>
    <submittedName>
        <fullName evidence="1">Uncharacterized protein</fullName>
    </submittedName>
</protein>
<evidence type="ECO:0000313" key="1">
    <source>
        <dbReference type="EMBL" id="SYV96901.1"/>
    </source>
</evidence>
<dbReference type="Proteomes" id="UP000257559">
    <property type="component" value="Chromosome"/>
</dbReference>
<name>A0A3B0Q992_9BACT</name>
<proteinExistence type="predicted"/>